<name>U6LR50_9EIME</name>
<organism evidence="2 3">
    <name type="scientific">Eimeria brunetti</name>
    <dbReference type="NCBI Taxonomy" id="51314"/>
    <lineage>
        <taxon>Eukaryota</taxon>
        <taxon>Sar</taxon>
        <taxon>Alveolata</taxon>
        <taxon>Apicomplexa</taxon>
        <taxon>Conoidasida</taxon>
        <taxon>Coccidia</taxon>
        <taxon>Eucoccidiorida</taxon>
        <taxon>Eimeriorina</taxon>
        <taxon>Eimeriidae</taxon>
        <taxon>Eimeria</taxon>
    </lineage>
</organism>
<feature type="region of interest" description="Disordered" evidence="1">
    <location>
        <begin position="1"/>
        <end position="198"/>
    </location>
</feature>
<gene>
    <name evidence="2" type="ORF">EBH_0004490</name>
</gene>
<feature type="region of interest" description="Disordered" evidence="1">
    <location>
        <begin position="355"/>
        <end position="386"/>
    </location>
</feature>
<dbReference type="OrthoDB" id="347848at2759"/>
<feature type="compositionally biased region" description="Low complexity" evidence="1">
    <location>
        <begin position="146"/>
        <end position="190"/>
    </location>
</feature>
<sequence>MASLASSSGPPEAASVQSSDAHRPPAAPIATGEAEGAPSTISSSSASASSPVASPVPAQQRRGSSKAEECEHSMGSRNSDNPPKYPSRQAQGDVNRTPSHANNASHSSRASSASPPSAHAGQGTSDGAASPGSACREESRGNTGDASGTAATAAPTAAEAATSAGEMKGESSGETTGGAAPTSSSATSEAAEAREGSNAEPIDIASLFLSPSQDLDSWASEDGELLLPAGSFVSADAISSHRGPITLGRVALFLFSLFQGDVRMGLLSAQGRLLAWRCLLFLAEQHDRQTAGAAPQQQPAAAAAAAAAAADPNMRRRRLQRESVATSKGRRSVRHAFLLDRSGAARTAAGAAATPATAAAGGSSSYSPGAADEWAEAEEEPPSAAAAAAAAAAACVSMRGDPPGEVAGEQVRGVPGLSGALQLQRQLQQQRQQQQGQPNLGFEPNFTRFVGGTIDRRWALQHKWLRIPAAEAARGGESSSSREELNREETCKGEEMNIEDEPLDIRFEEFGATTASNMWPRTEALPEKIFVGLPIQVATRVGWGRSENGEPGQMLWRDCEVVQLLQNNSFRARCFAAGDPKDFVCHISDFVPPRLPCPCPTECAWRLLPLEADISRDIYPGACLSVGLTAAAPPQEQQQQAVARAYFVDVVVQDVYFYLEQASRAKAAVAEARERDEATGVRTVIIGRSRQQSSTDPANPAAAAATAAGAAAGATGPVEGLRPNCVVRAMRVMVLRTGGAANEFALVAGRRIYRLPFDLYNDNGGILRDCGGRRRPPSTVPRLVWAIPRALVPPAPRQLPQRTAVSAAGAATATAAATAGETTAEAAAKRWQYRTQDSSTEWTVFPPFVVVYIPFDGSACHRRTHPLLLRYLQPELDLKALAQGSWRLCLPQYESPSVPPVLLPHPSDASTPEKRGGAEGGSSSKQAQETSGEGQNAAAPPQPLNTGAAAAGAAGGTEAGPRASVLGINHLASLLCSGADGAPSRELLAKALPFFRGLLPHLTAAQPSAAAAADWQLDVARAAVRAAERARELYVEEEETEAERLRRQGLSFAGPAVGNAPPAEVPPQVARNQQRPAEAAGGGGAQEGKAEAWELFSSPGSRYPTSRDISRFLLRTSGHSLGVTTGRGGRNVDATNVQPEAPGVPQGAPQGNPRRRPVDAALAGLVAGSSRRGSGSELGAAGDRRGRVDESSYISRGAAAAAAAAAVAAAGDCDLHGSRRLTPAAVSVNPNFVRISPQEEAAGIPRTRSLLSAPSRGQAVGASMGAGGRRPVGAQRAEEDEDLHAALRGAAGGAAAAAAAAAAVRQGSSGGRAGPVRRATRNVSYAALAGLEEAAEEASLYRPLKRMARGGEGGPAAAATAHGAVDAAFRELWDRAHSIPREGGGGDSVDAAASDPRQQQQHAHSHAQAQAQARASLQQWVALQRQAAAAEERLRSSSSHATAAGEEREGEDSLCTDELQEALKGFVQSIKAGASPPVVSVPPLARDRSFAASH</sequence>
<feature type="region of interest" description="Disordered" evidence="1">
    <location>
        <begin position="423"/>
        <end position="445"/>
    </location>
</feature>
<dbReference type="VEuPathDB" id="ToxoDB:EBH_0004490"/>
<feature type="compositionally biased region" description="Basic and acidic residues" evidence="1">
    <location>
        <begin position="65"/>
        <end position="74"/>
    </location>
</feature>
<feature type="region of interest" description="Disordered" evidence="1">
    <location>
        <begin position="899"/>
        <end position="958"/>
    </location>
</feature>
<dbReference type="PANTHER" id="PTHR24330:SF19">
    <property type="entry name" value="MEDIATOR OF RNA POLYMERASE II TRANSCRIPTION SUBUNIT 29"/>
    <property type="match status" value="1"/>
</dbReference>
<feature type="region of interest" description="Disordered" evidence="1">
    <location>
        <begin position="1253"/>
        <end position="1275"/>
    </location>
</feature>
<evidence type="ECO:0000313" key="3">
    <source>
        <dbReference type="Proteomes" id="UP000030750"/>
    </source>
</evidence>
<feature type="compositionally biased region" description="Low complexity" evidence="1">
    <location>
        <begin position="423"/>
        <end position="435"/>
    </location>
</feature>
<feature type="region of interest" description="Disordered" evidence="1">
    <location>
        <begin position="291"/>
        <end position="328"/>
    </location>
</feature>
<protein>
    <submittedName>
        <fullName evidence="2">Uncharacterized protein</fullName>
    </submittedName>
</protein>
<feature type="compositionally biased region" description="Low complexity" evidence="1">
    <location>
        <begin position="470"/>
        <end position="479"/>
    </location>
</feature>
<dbReference type="InterPro" id="IPR052145">
    <property type="entry name" value="Mediator/Homeobox_domain"/>
</dbReference>
<feature type="compositionally biased region" description="Basic and acidic residues" evidence="1">
    <location>
        <begin position="480"/>
        <end position="493"/>
    </location>
</feature>
<reference evidence="2" key="2">
    <citation type="submission" date="2013-10" db="EMBL/GenBank/DDBJ databases">
        <authorList>
            <person name="Aslett M."/>
        </authorList>
    </citation>
    <scope>NUCLEOTIDE SEQUENCE [LARGE SCALE GENOMIC DNA]</scope>
    <source>
        <strain evidence="2">Houghton</strain>
    </source>
</reference>
<feature type="compositionally biased region" description="Low complexity" evidence="1">
    <location>
        <begin position="37"/>
        <end position="58"/>
    </location>
</feature>
<feature type="compositionally biased region" description="Low complexity" evidence="1">
    <location>
        <begin position="98"/>
        <end position="120"/>
    </location>
</feature>
<evidence type="ECO:0000256" key="1">
    <source>
        <dbReference type="SAM" id="MobiDB-lite"/>
    </source>
</evidence>
<feature type="region of interest" description="Disordered" evidence="1">
    <location>
        <begin position="1471"/>
        <end position="1494"/>
    </location>
</feature>
<feature type="compositionally biased region" description="Polar residues" evidence="1">
    <location>
        <begin position="921"/>
        <end position="934"/>
    </location>
</feature>
<feature type="compositionally biased region" description="Low complexity" evidence="1">
    <location>
        <begin position="293"/>
        <end position="310"/>
    </location>
</feature>
<feature type="region of interest" description="Disordered" evidence="1">
    <location>
        <begin position="1121"/>
        <end position="1188"/>
    </location>
</feature>
<reference evidence="2" key="1">
    <citation type="submission" date="2013-10" db="EMBL/GenBank/DDBJ databases">
        <title>Genomic analysis of the causative agents of coccidiosis in chickens.</title>
        <authorList>
            <person name="Reid A.J."/>
            <person name="Blake D."/>
            <person name="Billington K."/>
            <person name="Browne H."/>
            <person name="Dunn M."/>
            <person name="Hung S."/>
            <person name="Kawahara F."/>
            <person name="Miranda-Saavedra D."/>
            <person name="Mourier T."/>
            <person name="Nagra H."/>
            <person name="Otto T.D."/>
            <person name="Rawlings N."/>
            <person name="Sanchez A."/>
            <person name="Sanders M."/>
            <person name="Subramaniam C."/>
            <person name="Tay Y."/>
            <person name="Dear P."/>
            <person name="Doerig C."/>
            <person name="Gruber A."/>
            <person name="Parkinson J."/>
            <person name="Shirley M."/>
            <person name="Wan K.L."/>
            <person name="Berriman M."/>
            <person name="Tomley F."/>
            <person name="Pain A."/>
        </authorList>
    </citation>
    <scope>NUCLEOTIDE SEQUENCE [LARGE SCALE GENOMIC DNA]</scope>
    <source>
        <strain evidence="2">Houghton</strain>
    </source>
</reference>
<proteinExistence type="predicted"/>
<feature type="compositionally biased region" description="Low complexity" evidence="1">
    <location>
        <begin position="355"/>
        <end position="372"/>
    </location>
</feature>
<feature type="region of interest" description="Disordered" evidence="1">
    <location>
        <begin position="1431"/>
        <end position="1455"/>
    </location>
</feature>
<keyword evidence="3" id="KW-1185">Reference proteome</keyword>
<dbReference type="PANTHER" id="PTHR24330">
    <property type="entry name" value="HOMEOBOX PROTEIN BARH-LIKE"/>
    <property type="match status" value="1"/>
</dbReference>
<feature type="compositionally biased region" description="Low complexity" evidence="1">
    <location>
        <begin position="1388"/>
        <end position="1412"/>
    </location>
</feature>
<feature type="compositionally biased region" description="Polar residues" evidence="1">
    <location>
        <begin position="1"/>
        <end position="19"/>
    </location>
</feature>
<evidence type="ECO:0000313" key="2">
    <source>
        <dbReference type="EMBL" id="CDJ52621.1"/>
    </source>
</evidence>
<feature type="compositionally biased region" description="Basic and acidic residues" evidence="1">
    <location>
        <begin position="1485"/>
        <end position="1494"/>
    </location>
</feature>
<feature type="compositionally biased region" description="Low complexity" evidence="1">
    <location>
        <begin position="1163"/>
        <end position="1181"/>
    </location>
</feature>
<feature type="region of interest" description="Disordered" evidence="1">
    <location>
        <begin position="1378"/>
        <end position="1412"/>
    </location>
</feature>
<dbReference type="EMBL" id="HG713162">
    <property type="protein sequence ID" value="CDJ52621.1"/>
    <property type="molecule type" value="Genomic_DNA"/>
</dbReference>
<feature type="compositionally biased region" description="Polar residues" evidence="1">
    <location>
        <begin position="88"/>
        <end position="97"/>
    </location>
</feature>
<dbReference type="Proteomes" id="UP000030750">
    <property type="component" value="Unassembled WGS sequence"/>
</dbReference>
<accession>U6LR50</accession>
<feature type="region of interest" description="Disordered" evidence="1">
    <location>
        <begin position="1053"/>
        <end position="1089"/>
    </location>
</feature>
<feature type="region of interest" description="Disordered" evidence="1">
    <location>
        <begin position="470"/>
        <end position="493"/>
    </location>
</feature>